<name>A0AAD2HXC5_9AGAR</name>
<protein>
    <submittedName>
        <fullName evidence="1">Uncharacterized protein</fullName>
    </submittedName>
</protein>
<organism evidence="1 2">
    <name type="scientific">Mycena citricolor</name>
    <dbReference type="NCBI Taxonomy" id="2018698"/>
    <lineage>
        <taxon>Eukaryota</taxon>
        <taxon>Fungi</taxon>
        <taxon>Dikarya</taxon>
        <taxon>Basidiomycota</taxon>
        <taxon>Agaricomycotina</taxon>
        <taxon>Agaricomycetes</taxon>
        <taxon>Agaricomycetidae</taxon>
        <taxon>Agaricales</taxon>
        <taxon>Marasmiineae</taxon>
        <taxon>Mycenaceae</taxon>
        <taxon>Mycena</taxon>
    </lineage>
</organism>
<feature type="non-terminal residue" evidence="1">
    <location>
        <position position="1"/>
    </location>
</feature>
<comment type="caution">
    <text evidence="1">The sequence shown here is derived from an EMBL/GenBank/DDBJ whole genome shotgun (WGS) entry which is preliminary data.</text>
</comment>
<sequence>CFFTIRMLCRSIFLARQCQPSRWTRGLKQDVSYRVISSLDPRHIQRSDYVVLSDLIFISFNLPYSSPPGEPSQTRTSVKTVYSARRTNGAREILPFPPQTRGFFYWDPCLDISHSGLAGGLKLRLSPSDDDPARAFAEGEDLRFPAPSDRVWIRTLPAVASRKAFVQLTSHLVNTGLVSAEDLDFFRRTFPEHTAISNRASFLYRLGQSFLLDLGQPKFTVNVISLGRRVVFPGIRSALYRAPTKNDIGNVPVPSCLVRVHYELLSTSSPFSSPNLTLGLRIESVVTPFIPHPTILIAPPVAGRFLHTWDPATHKAQVWSTCPREARQQVFEALLEEEVAHHASGGQALGL</sequence>
<proteinExistence type="predicted"/>
<gene>
    <name evidence="1" type="ORF">MYCIT1_LOCUS36207</name>
</gene>
<accession>A0AAD2HXC5</accession>
<dbReference type="Proteomes" id="UP001295794">
    <property type="component" value="Unassembled WGS sequence"/>
</dbReference>
<reference evidence="1" key="1">
    <citation type="submission" date="2023-11" db="EMBL/GenBank/DDBJ databases">
        <authorList>
            <person name="De Vega J J."/>
            <person name="De Vega J J."/>
        </authorList>
    </citation>
    <scope>NUCLEOTIDE SEQUENCE</scope>
</reference>
<dbReference type="EMBL" id="CAVNYO010000468">
    <property type="protein sequence ID" value="CAK5283575.1"/>
    <property type="molecule type" value="Genomic_DNA"/>
</dbReference>
<evidence type="ECO:0000313" key="2">
    <source>
        <dbReference type="Proteomes" id="UP001295794"/>
    </source>
</evidence>
<dbReference type="AlphaFoldDB" id="A0AAD2HXC5"/>
<evidence type="ECO:0000313" key="1">
    <source>
        <dbReference type="EMBL" id="CAK5283575.1"/>
    </source>
</evidence>
<keyword evidence="2" id="KW-1185">Reference proteome</keyword>